<feature type="compositionally biased region" description="Polar residues" evidence="11">
    <location>
        <begin position="912"/>
        <end position="926"/>
    </location>
</feature>
<dbReference type="AlphaFoldDB" id="A0A6N9TF20"/>
<dbReference type="Gene3D" id="3.40.50.740">
    <property type="match status" value="1"/>
</dbReference>
<keyword evidence="9" id="KW-0411">Iron-sulfur</keyword>
<dbReference type="InterPro" id="IPR041957">
    <property type="entry name" value="CT_Nitrate-R-NapA-like"/>
</dbReference>
<dbReference type="SUPFAM" id="SSF53706">
    <property type="entry name" value="Formate dehydrogenase/DMSO reductase, domains 1-3"/>
    <property type="match status" value="1"/>
</dbReference>
<dbReference type="GO" id="GO:0016020">
    <property type="term" value="C:membrane"/>
    <property type="evidence" value="ECO:0007669"/>
    <property type="project" value="TreeGrafter"/>
</dbReference>
<accession>A0A6N9TF20</accession>
<dbReference type="CDD" id="cd02791">
    <property type="entry name" value="MopB_CT_Nitrate-R-NapA-like"/>
    <property type="match status" value="1"/>
</dbReference>
<evidence type="ECO:0000256" key="10">
    <source>
        <dbReference type="ARBA" id="ARBA00023063"/>
    </source>
</evidence>
<evidence type="ECO:0000256" key="6">
    <source>
        <dbReference type="ARBA" id="ARBA00022723"/>
    </source>
</evidence>
<dbReference type="InterPro" id="IPR007419">
    <property type="entry name" value="BFD-like_2Fe2S-bd_dom"/>
</dbReference>
<evidence type="ECO:0000256" key="1">
    <source>
        <dbReference type="ARBA" id="ARBA00001942"/>
    </source>
</evidence>
<protein>
    <submittedName>
        <fullName evidence="13">Molybdopterin-dependent oxidoreductase</fullName>
    </submittedName>
</protein>
<evidence type="ECO:0000256" key="8">
    <source>
        <dbReference type="ARBA" id="ARBA00023004"/>
    </source>
</evidence>
<dbReference type="Proteomes" id="UP000471381">
    <property type="component" value="Unassembled WGS sequence"/>
</dbReference>
<dbReference type="GO" id="GO:0045333">
    <property type="term" value="P:cellular respiration"/>
    <property type="evidence" value="ECO:0007669"/>
    <property type="project" value="UniProtKB-ARBA"/>
</dbReference>
<dbReference type="SUPFAM" id="SSF50692">
    <property type="entry name" value="ADC-like"/>
    <property type="match status" value="1"/>
</dbReference>
<comment type="caution">
    <text evidence="13">The sequence shown here is derived from an EMBL/GenBank/DDBJ whole genome shotgun (WGS) entry which is preliminary data.</text>
</comment>
<dbReference type="Pfam" id="PF04324">
    <property type="entry name" value="Fer2_BFD"/>
    <property type="match status" value="1"/>
</dbReference>
<dbReference type="GO" id="GO:0051539">
    <property type="term" value="F:4 iron, 4 sulfur cluster binding"/>
    <property type="evidence" value="ECO:0007669"/>
    <property type="project" value="UniProtKB-KW"/>
</dbReference>
<dbReference type="CDD" id="cd02754">
    <property type="entry name" value="MopB_Nitrate-R-NapA-like"/>
    <property type="match status" value="1"/>
</dbReference>
<dbReference type="InterPro" id="IPR006657">
    <property type="entry name" value="MoPterin_dinucl-bd_dom"/>
</dbReference>
<dbReference type="Pfam" id="PF04879">
    <property type="entry name" value="Molybdop_Fe4S4"/>
    <property type="match status" value="1"/>
</dbReference>
<dbReference type="InterPro" id="IPR006656">
    <property type="entry name" value="Mopterin_OxRdtase"/>
</dbReference>
<evidence type="ECO:0000313" key="13">
    <source>
        <dbReference type="EMBL" id="NDW15760.1"/>
    </source>
</evidence>
<dbReference type="PROSITE" id="PS51669">
    <property type="entry name" value="4FE4S_MOW_BIS_MGD"/>
    <property type="match status" value="1"/>
</dbReference>
<reference evidence="13 14" key="1">
    <citation type="submission" date="2020-01" db="EMBL/GenBank/DDBJ databases">
        <title>Genomes of bacteria type strains.</title>
        <authorList>
            <person name="Chen J."/>
            <person name="Zhu S."/>
            <person name="Yang J."/>
        </authorList>
    </citation>
    <scope>NUCLEOTIDE SEQUENCE [LARGE SCALE GENOMIC DNA]</scope>
    <source>
        <strain evidence="13 14">LMG 24078</strain>
    </source>
</reference>
<dbReference type="GO" id="GO:0042128">
    <property type="term" value="P:nitrate assimilation"/>
    <property type="evidence" value="ECO:0007669"/>
    <property type="project" value="UniProtKB-KW"/>
</dbReference>
<dbReference type="GO" id="GO:0043546">
    <property type="term" value="F:molybdopterin cofactor binding"/>
    <property type="evidence" value="ECO:0007669"/>
    <property type="project" value="InterPro"/>
</dbReference>
<keyword evidence="8" id="KW-0408">Iron</keyword>
<dbReference type="InterPro" id="IPR006963">
    <property type="entry name" value="Mopterin_OxRdtase_4Fe-4S_dom"/>
</dbReference>
<comment type="cofactor">
    <cofactor evidence="1">
        <name>Mo-bis(molybdopterin guanine dinucleotide)</name>
        <dbReference type="ChEBI" id="CHEBI:60539"/>
    </cofactor>
</comment>
<evidence type="ECO:0000313" key="14">
    <source>
        <dbReference type="Proteomes" id="UP000471381"/>
    </source>
</evidence>
<dbReference type="Pfam" id="PF00384">
    <property type="entry name" value="Molybdopterin"/>
    <property type="match status" value="1"/>
</dbReference>
<dbReference type="GO" id="GO:1990204">
    <property type="term" value="C:oxidoreductase complex"/>
    <property type="evidence" value="ECO:0007669"/>
    <property type="project" value="UniProtKB-ARBA"/>
</dbReference>
<evidence type="ECO:0000259" key="12">
    <source>
        <dbReference type="PROSITE" id="PS51669"/>
    </source>
</evidence>
<dbReference type="Gene3D" id="1.10.10.1100">
    <property type="entry name" value="BFD-like [2Fe-2S]-binding domain"/>
    <property type="match status" value="1"/>
</dbReference>
<comment type="cofactor">
    <cofactor evidence="2">
        <name>[4Fe-4S] cluster</name>
        <dbReference type="ChEBI" id="CHEBI:49883"/>
    </cofactor>
</comment>
<evidence type="ECO:0000256" key="5">
    <source>
        <dbReference type="ARBA" id="ARBA00022505"/>
    </source>
</evidence>
<evidence type="ECO:0000256" key="2">
    <source>
        <dbReference type="ARBA" id="ARBA00001966"/>
    </source>
</evidence>
<evidence type="ECO:0000256" key="9">
    <source>
        <dbReference type="ARBA" id="ARBA00023014"/>
    </source>
</evidence>
<gene>
    <name evidence="13" type="ORF">GTQ48_09545</name>
</gene>
<dbReference type="PANTHER" id="PTHR43105:SF9">
    <property type="entry name" value="NADPH-FE(3+) OXIDOREDUCTASE SUBUNIT ALPHA"/>
    <property type="match status" value="1"/>
</dbReference>
<sequence length="926" mass="100868">MTTTPTPTPPNHACQDDRLLQTTCPYCGVGCGVDVIQRGGMQGQLSQLTGSPEHPANYGRLCIKGTHLLETLDKHKRLTQPLVFGQVATWDTATKEIAGRLTQIIEQHGPDAIGLYGSGQLLTEDYYVANKLMKGFIGTANIDTNSRLCMSSAVVAYKRAFGEDIVPCNYDDLEHTDLLILIGSNAAWTHPVLYQRIERAKLRNPAMKVVIIDPRRTDSNTLADLHIALRPGSDSALFCGLLNFLADNNALDNPFIEASTNGFDDALKAASSWSLEAVSEACDVPQDYLNTLYNWFVELPRVISFFSMGINQSTTGVDKGNAIINCHLASGKIGREGCGPFSITGQPNAMGGREVGGLSTMLAAHMDIEDPEHHQTVSTFWQAPNLITKPGLKAVDMFQAAADGKLKCLWIMATNPVASMPNRALVEKALTHCELVIVSETAAKNDTLRFADIVLPATGWSEKNGTVTNSERRISRQRGLLAPIGEAKHDWQIISMVARAMGFEDAFNYHHPQQIFNEHCALTSANNNGARALDLGPLATLTIAEYDALRPQQWPLESAHRIGRERLFANGEYYTKDGKARFIAITPQKPEQKTCTQYPYILNTGRVRDQWHTMTRTGNASRLLKHIDRPWLSIHPDDAKRKGISDGSLVALHAACSGDIKVILPAKLDDRQRKGELFAPFHWSATWGSHCKVGALLNGANDALSGQPELKHGAVSATPFDAATLGVLFGESALIDVIKTSCYYWLDTTSGSISCTQIADIVPPMQLLNNVVPLLPHNTQWYTFQCANQCSLVATQKGKVVLSIMLNASSLSIPTDWLESMFNSDDALTQAQINSLLHQQPDEAFMLGKIVCSCFSVREKTITTAIEQGTNSVSGLGTALKCGTNCGSCKTELASLLSANHKASTLPKPNNDDTSANTPVTEETLL</sequence>
<keyword evidence="4" id="KW-0004">4Fe-4S</keyword>
<proteinExistence type="inferred from homology"/>
<feature type="region of interest" description="Disordered" evidence="11">
    <location>
        <begin position="903"/>
        <end position="926"/>
    </location>
</feature>
<dbReference type="Pfam" id="PF01568">
    <property type="entry name" value="Molydop_binding"/>
    <property type="match status" value="1"/>
</dbReference>
<dbReference type="Gene3D" id="3.40.228.10">
    <property type="entry name" value="Dimethylsulfoxide Reductase, domain 2"/>
    <property type="match status" value="1"/>
</dbReference>
<comment type="similarity">
    <text evidence="3">Belongs to the prokaryotic molybdopterin-containing oxidoreductase family. NasA/NapA/NarB subfamily.</text>
</comment>
<feature type="domain" description="4Fe-4S Mo/W bis-MGD-type" evidence="12">
    <location>
        <begin position="17"/>
        <end position="76"/>
    </location>
</feature>
<dbReference type="GO" id="GO:0016491">
    <property type="term" value="F:oxidoreductase activity"/>
    <property type="evidence" value="ECO:0007669"/>
    <property type="project" value="UniProtKB-KW"/>
</dbReference>
<dbReference type="PANTHER" id="PTHR43105">
    <property type="entry name" value="RESPIRATORY NITRATE REDUCTASE"/>
    <property type="match status" value="1"/>
</dbReference>
<keyword evidence="14" id="KW-1185">Reference proteome</keyword>
<dbReference type="Gene3D" id="2.20.25.90">
    <property type="entry name" value="ADC-like domains"/>
    <property type="match status" value="1"/>
</dbReference>
<dbReference type="EMBL" id="JAAAWO010000006">
    <property type="protein sequence ID" value="NDW15760.1"/>
    <property type="molecule type" value="Genomic_DNA"/>
</dbReference>
<dbReference type="InterPro" id="IPR041854">
    <property type="entry name" value="BFD-like_2Fe2S-bd_dom_sf"/>
</dbReference>
<dbReference type="InterPro" id="IPR050123">
    <property type="entry name" value="Prok_molybdopt-oxidoreductase"/>
</dbReference>
<keyword evidence="10" id="KW-0534">Nitrate assimilation</keyword>
<dbReference type="SMART" id="SM00926">
    <property type="entry name" value="Molybdop_Fe4S4"/>
    <property type="match status" value="1"/>
</dbReference>
<keyword evidence="5" id="KW-0500">Molybdenum</keyword>
<evidence type="ECO:0000256" key="3">
    <source>
        <dbReference type="ARBA" id="ARBA00008747"/>
    </source>
</evidence>
<dbReference type="InterPro" id="IPR009010">
    <property type="entry name" value="Asp_de-COase-like_dom_sf"/>
</dbReference>
<evidence type="ECO:0000256" key="11">
    <source>
        <dbReference type="SAM" id="MobiDB-lite"/>
    </source>
</evidence>
<name>A0A6N9TF20_9ALTE</name>
<organism evidence="13 14">
    <name type="scientific">Alteromonas genovensis</name>
    <dbReference type="NCBI Taxonomy" id="471225"/>
    <lineage>
        <taxon>Bacteria</taxon>
        <taxon>Pseudomonadati</taxon>
        <taxon>Pseudomonadota</taxon>
        <taxon>Gammaproteobacteria</taxon>
        <taxon>Alteromonadales</taxon>
        <taxon>Alteromonadaceae</taxon>
        <taxon>Alteromonas/Salinimonas group</taxon>
        <taxon>Alteromonas</taxon>
    </lineage>
</organism>
<keyword evidence="6" id="KW-0479">Metal-binding</keyword>
<dbReference type="GO" id="GO:0046872">
    <property type="term" value="F:metal ion binding"/>
    <property type="evidence" value="ECO:0007669"/>
    <property type="project" value="UniProtKB-KW"/>
</dbReference>
<keyword evidence="7" id="KW-0560">Oxidoreductase</keyword>
<dbReference type="Gene3D" id="2.40.40.20">
    <property type="match status" value="1"/>
</dbReference>
<evidence type="ECO:0000256" key="7">
    <source>
        <dbReference type="ARBA" id="ARBA00023002"/>
    </source>
</evidence>
<evidence type="ECO:0000256" key="4">
    <source>
        <dbReference type="ARBA" id="ARBA00022485"/>
    </source>
</evidence>